<comment type="caution">
    <text evidence="4">The sequence shown here is derived from an EMBL/GenBank/DDBJ whole genome shotgun (WGS) entry which is preliminary data.</text>
</comment>
<evidence type="ECO:0000313" key="4">
    <source>
        <dbReference type="EMBL" id="NYH55347.1"/>
    </source>
</evidence>
<dbReference type="InterPro" id="IPR029063">
    <property type="entry name" value="SAM-dependent_MTases_sf"/>
</dbReference>
<name>A0A7Y9XIJ5_9ACTN</name>
<feature type="compositionally biased region" description="Polar residues" evidence="2">
    <location>
        <begin position="176"/>
        <end position="189"/>
    </location>
</feature>
<dbReference type="SUPFAM" id="SSF53335">
    <property type="entry name" value="S-adenosyl-L-methionine-dependent methyltransferases"/>
    <property type="match status" value="1"/>
</dbReference>
<evidence type="ECO:0000256" key="1">
    <source>
        <dbReference type="ARBA" id="ARBA00022679"/>
    </source>
</evidence>
<dbReference type="AlphaFoldDB" id="A0A7Y9XIJ5"/>
<sequence>MSDNPYDSPAVAALYDTLNPWGACDDFYLDLVMGASRVLDVGCGTGHLLHRAREHGHTGTLVGVDPAQAMLEVARARTDITWTHGDLSTHAWEGEFDLVTMTGHAFQELRTDTEATAALTAMRRALAPGALAAFETRNPAARAWQRWTTDHPQHATTSQGVPITDVNDATPPTPEGSVSLTSTTTSPAWDTPLLTHSTLRFMDAHHLDRLLRRAGLGAVERFGDWDRSPLTPDSPEIITLARAI</sequence>
<reference evidence="4 5" key="1">
    <citation type="submission" date="2020-07" db="EMBL/GenBank/DDBJ databases">
        <title>Sequencing the genomes of 1000 actinobacteria strains.</title>
        <authorList>
            <person name="Klenk H.-P."/>
        </authorList>
    </citation>
    <scope>NUCLEOTIDE SEQUENCE [LARGE SCALE GENOMIC DNA]</scope>
    <source>
        <strain evidence="4 5">DSM 45278</strain>
    </source>
</reference>
<feature type="domain" description="Methyltransferase" evidence="3">
    <location>
        <begin position="38"/>
        <end position="129"/>
    </location>
</feature>
<evidence type="ECO:0000313" key="5">
    <source>
        <dbReference type="Proteomes" id="UP000584931"/>
    </source>
</evidence>
<keyword evidence="1" id="KW-0808">Transferase</keyword>
<dbReference type="Proteomes" id="UP000584931">
    <property type="component" value="Unassembled WGS sequence"/>
</dbReference>
<dbReference type="GO" id="GO:0008168">
    <property type="term" value="F:methyltransferase activity"/>
    <property type="evidence" value="ECO:0007669"/>
    <property type="project" value="UniProtKB-KW"/>
</dbReference>
<dbReference type="Pfam" id="PF13649">
    <property type="entry name" value="Methyltransf_25"/>
    <property type="match status" value="1"/>
</dbReference>
<dbReference type="PANTHER" id="PTHR43861">
    <property type="entry name" value="TRANS-ACONITATE 2-METHYLTRANSFERASE-RELATED"/>
    <property type="match status" value="1"/>
</dbReference>
<dbReference type="GO" id="GO:0032259">
    <property type="term" value="P:methylation"/>
    <property type="evidence" value="ECO:0007669"/>
    <property type="project" value="UniProtKB-KW"/>
</dbReference>
<feature type="region of interest" description="Disordered" evidence="2">
    <location>
        <begin position="149"/>
        <end position="189"/>
    </location>
</feature>
<keyword evidence="4" id="KW-0830">Ubiquinone</keyword>
<evidence type="ECO:0000256" key="2">
    <source>
        <dbReference type="SAM" id="MobiDB-lite"/>
    </source>
</evidence>
<dbReference type="Gene3D" id="3.40.50.150">
    <property type="entry name" value="Vaccinia Virus protein VP39"/>
    <property type="match status" value="1"/>
</dbReference>
<gene>
    <name evidence="4" type="ORF">HNR06_004936</name>
</gene>
<accession>A0A7Y9XIJ5</accession>
<dbReference type="EMBL" id="JACCHL010000001">
    <property type="protein sequence ID" value="NYH55347.1"/>
    <property type="molecule type" value="Genomic_DNA"/>
</dbReference>
<evidence type="ECO:0000259" key="3">
    <source>
        <dbReference type="Pfam" id="PF13649"/>
    </source>
</evidence>
<keyword evidence="4" id="KW-0489">Methyltransferase</keyword>
<dbReference type="CDD" id="cd02440">
    <property type="entry name" value="AdoMet_MTases"/>
    <property type="match status" value="1"/>
</dbReference>
<proteinExistence type="predicted"/>
<dbReference type="InterPro" id="IPR041698">
    <property type="entry name" value="Methyltransf_25"/>
</dbReference>
<protein>
    <submittedName>
        <fullName evidence="4">Ubiquinone/menaquinone biosynthesis C-methylase UbiE</fullName>
    </submittedName>
</protein>
<organism evidence="4 5">
    <name type="scientific">Nocardiopsis sinuspersici</name>
    <dbReference type="NCBI Taxonomy" id="501010"/>
    <lineage>
        <taxon>Bacteria</taxon>
        <taxon>Bacillati</taxon>
        <taxon>Actinomycetota</taxon>
        <taxon>Actinomycetes</taxon>
        <taxon>Streptosporangiales</taxon>
        <taxon>Nocardiopsidaceae</taxon>
        <taxon>Nocardiopsis</taxon>
    </lineage>
</organism>
<dbReference type="RefSeq" id="WP_179811449.1">
    <property type="nucleotide sequence ID" value="NZ_JACCHL010000001.1"/>
</dbReference>